<name>W6Q416_PENRF</name>
<keyword evidence="2" id="KW-1185">Reference proteome</keyword>
<proteinExistence type="predicted"/>
<evidence type="ECO:0000313" key="1">
    <source>
        <dbReference type="EMBL" id="CDM28874.1"/>
    </source>
</evidence>
<dbReference type="Proteomes" id="UP000030686">
    <property type="component" value="Unassembled WGS sequence"/>
</dbReference>
<reference evidence="1" key="1">
    <citation type="journal article" date="2014" name="Nat. Commun.">
        <title>Multiple recent horizontal transfers of a large genomic region in cheese making fungi.</title>
        <authorList>
            <person name="Cheeseman K."/>
            <person name="Ropars J."/>
            <person name="Renault P."/>
            <person name="Dupont J."/>
            <person name="Gouzy J."/>
            <person name="Branca A."/>
            <person name="Abraham A.L."/>
            <person name="Ceppi M."/>
            <person name="Conseiller E."/>
            <person name="Debuchy R."/>
            <person name="Malagnac F."/>
            <person name="Goarin A."/>
            <person name="Silar P."/>
            <person name="Lacoste S."/>
            <person name="Sallet E."/>
            <person name="Bensimon A."/>
            <person name="Giraud T."/>
            <person name="Brygoo Y."/>
        </authorList>
    </citation>
    <scope>NUCLEOTIDE SEQUENCE [LARGE SCALE GENOMIC DNA]</scope>
    <source>
        <strain evidence="1">FM164</strain>
    </source>
</reference>
<dbReference type="OrthoDB" id="4199986at2759"/>
<accession>W6Q416</accession>
<dbReference type="AlphaFoldDB" id="W6Q416"/>
<dbReference type="STRING" id="1365484.W6Q416"/>
<protein>
    <submittedName>
        <fullName evidence="1">Genomic scaffold, ProqFM164S01</fullName>
    </submittedName>
</protein>
<dbReference type="EMBL" id="HG792015">
    <property type="protein sequence ID" value="CDM28874.1"/>
    <property type="molecule type" value="Genomic_DNA"/>
</dbReference>
<evidence type="ECO:0000313" key="2">
    <source>
        <dbReference type="Proteomes" id="UP000030686"/>
    </source>
</evidence>
<organism evidence="1 2">
    <name type="scientific">Penicillium roqueforti (strain FM164)</name>
    <dbReference type="NCBI Taxonomy" id="1365484"/>
    <lineage>
        <taxon>Eukaryota</taxon>
        <taxon>Fungi</taxon>
        <taxon>Dikarya</taxon>
        <taxon>Ascomycota</taxon>
        <taxon>Pezizomycotina</taxon>
        <taxon>Eurotiomycetes</taxon>
        <taxon>Eurotiomycetidae</taxon>
        <taxon>Eurotiales</taxon>
        <taxon>Aspergillaceae</taxon>
        <taxon>Penicillium</taxon>
    </lineage>
</organism>
<gene>
    <name evidence="1" type="ORF">PROQFM164_S01g002685</name>
</gene>
<sequence length="180" mass="19848">MHQLFARVRLPALFGGNPNLTIDVPIANDTGSNVQTLFDTDLSALQCDQLGYNGFLGGASVELAFGSMQCDMALIELQIIDENGLQITPWFSETAIIKAEELGAVRLSGEAMRNYLYFATAPGNNRLYISQKKKLALLLDFQWFRGVGTGGMSRWRTGTTMSRRSSLLVLSYTISAVLHY</sequence>